<dbReference type="GO" id="GO:0005886">
    <property type="term" value="C:plasma membrane"/>
    <property type="evidence" value="ECO:0007669"/>
    <property type="project" value="UniProtKB-SubCell"/>
</dbReference>
<dbReference type="Pfam" id="PF04290">
    <property type="entry name" value="DctQ"/>
    <property type="match status" value="1"/>
</dbReference>
<comment type="similarity">
    <text evidence="7">Belongs to the TRAP transporter small permease family.</text>
</comment>
<gene>
    <name evidence="9" type="ORF">LZG35_18145</name>
</gene>
<evidence type="ECO:0000256" key="5">
    <source>
        <dbReference type="ARBA" id="ARBA00022989"/>
    </source>
</evidence>
<comment type="function">
    <text evidence="7">Part of the tripartite ATP-independent periplasmic (TRAP) transport system.</text>
</comment>
<keyword evidence="6 7" id="KW-0472">Membrane</keyword>
<dbReference type="RefSeq" id="WP_063140013.1">
    <property type="nucleotide sequence ID" value="NZ_CP012331.1"/>
</dbReference>
<comment type="subunit">
    <text evidence="7">The complex comprises the extracytoplasmic solute receptor protein and the two transmembrane proteins.</text>
</comment>
<evidence type="ECO:0000313" key="10">
    <source>
        <dbReference type="Proteomes" id="UP001107961"/>
    </source>
</evidence>
<comment type="subcellular location">
    <subcellularLocation>
        <location evidence="7">Cell inner membrane</location>
        <topology evidence="7">Multi-pass membrane protein</topology>
    </subcellularLocation>
    <subcellularLocation>
        <location evidence="1">Cell membrane</location>
        <topology evidence="1">Multi-pass membrane protein</topology>
    </subcellularLocation>
</comment>
<dbReference type="EMBL" id="JAJVKT010000026">
    <property type="protein sequence ID" value="MCE7510562.1"/>
    <property type="molecule type" value="Genomic_DNA"/>
</dbReference>
<name>A0A9Q3W926_9GAMM</name>
<evidence type="ECO:0000259" key="8">
    <source>
        <dbReference type="Pfam" id="PF04290"/>
    </source>
</evidence>
<reference evidence="9" key="1">
    <citation type="submission" date="2022-01" db="EMBL/GenBank/DDBJ databases">
        <authorList>
            <person name="Karlyshev A.V."/>
            <person name="Jaspars M."/>
        </authorList>
    </citation>
    <scope>NUCLEOTIDE SEQUENCE</scope>
    <source>
        <strain evidence="9">AGSA3-2</strain>
    </source>
</reference>
<feature type="transmembrane region" description="Helical" evidence="7">
    <location>
        <begin position="87"/>
        <end position="108"/>
    </location>
</feature>
<keyword evidence="3" id="KW-1003">Cell membrane</keyword>
<evidence type="ECO:0000256" key="4">
    <source>
        <dbReference type="ARBA" id="ARBA00022692"/>
    </source>
</evidence>
<dbReference type="InterPro" id="IPR055348">
    <property type="entry name" value="DctQ"/>
</dbReference>
<comment type="caution">
    <text evidence="9">The sequence shown here is derived from an EMBL/GenBank/DDBJ whole genome shotgun (WGS) entry which is preliminary data.</text>
</comment>
<organism evidence="9 10">
    <name type="scientific">Alloalcanivorax xenomutans</name>
    <dbReference type="NCBI Taxonomy" id="1094342"/>
    <lineage>
        <taxon>Bacteria</taxon>
        <taxon>Pseudomonadati</taxon>
        <taxon>Pseudomonadota</taxon>
        <taxon>Gammaproteobacteria</taxon>
        <taxon>Oceanospirillales</taxon>
        <taxon>Alcanivoracaceae</taxon>
        <taxon>Alloalcanivorax</taxon>
    </lineage>
</organism>
<accession>A0A9Q3W926</accession>
<dbReference type="AlphaFoldDB" id="A0A9Q3W926"/>
<evidence type="ECO:0000256" key="2">
    <source>
        <dbReference type="ARBA" id="ARBA00022448"/>
    </source>
</evidence>
<evidence type="ECO:0000313" key="9">
    <source>
        <dbReference type="EMBL" id="MCE7510562.1"/>
    </source>
</evidence>
<sequence length="163" mass="17416">MVETVLRRLSIVVAVLGGAVVLSVIAMSLVSLLGRKLWSAPIPGDIEILEMAIAVAVASFMPLCELRDNHIRVDLIAGLLPAGVNRMLLSLSHLLLALVAALLIWRTGLLTLDSHEYGSTSTMLAVPLWIPQMLMLPGLALLCACALYQAARSLTGKPLQELS</sequence>
<dbReference type="Proteomes" id="UP001107961">
    <property type="component" value="Unassembled WGS sequence"/>
</dbReference>
<feature type="transmembrane region" description="Helical" evidence="7">
    <location>
        <begin position="46"/>
        <end position="66"/>
    </location>
</feature>
<evidence type="ECO:0000256" key="7">
    <source>
        <dbReference type="RuleBase" id="RU369079"/>
    </source>
</evidence>
<proteinExistence type="inferred from homology"/>
<keyword evidence="10" id="KW-1185">Reference proteome</keyword>
<feature type="domain" description="Tripartite ATP-independent periplasmic transporters DctQ component" evidence="8">
    <location>
        <begin position="25"/>
        <end position="155"/>
    </location>
</feature>
<evidence type="ECO:0000256" key="6">
    <source>
        <dbReference type="ARBA" id="ARBA00023136"/>
    </source>
</evidence>
<protein>
    <recommendedName>
        <fullName evidence="7">TRAP transporter small permease protein</fullName>
    </recommendedName>
</protein>
<evidence type="ECO:0000256" key="3">
    <source>
        <dbReference type="ARBA" id="ARBA00022475"/>
    </source>
</evidence>
<evidence type="ECO:0000256" key="1">
    <source>
        <dbReference type="ARBA" id="ARBA00004651"/>
    </source>
</evidence>
<feature type="transmembrane region" description="Helical" evidence="7">
    <location>
        <begin position="12"/>
        <end position="34"/>
    </location>
</feature>
<dbReference type="KEGG" id="axe:P40_15395"/>
<keyword evidence="2 7" id="KW-0813">Transport</keyword>
<keyword evidence="4 7" id="KW-0812">Transmembrane</keyword>
<keyword evidence="7" id="KW-0997">Cell inner membrane</keyword>
<dbReference type="GO" id="GO:0022857">
    <property type="term" value="F:transmembrane transporter activity"/>
    <property type="evidence" value="ECO:0007669"/>
    <property type="project" value="UniProtKB-UniRule"/>
</dbReference>
<keyword evidence="5 7" id="KW-1133">Transmembrane helix</keyword>
<feature type="transmembrane region" description="Helical" evidence="7">
    <location>
        <begin position="128"/>
        <end position="148"/>
    </location>
</feature>